<keyword evidence="4" id="KW-0067">ATP-binding</keyword>
<dbReference type="InterPro" id="IPR036637">
    <property type="entry name" value="Phosphohistidine_dom_sf"/>
</dbReference>
<dbReference type="InterPro" id="IPR008279">
    <property type="entry name" value="PEP-util_enz_mobile_dom"/>
</dbReference>
<evidence type="ECO:0000259" key="3">
    <source>
        <dbReference type="Pfam" id="PF01326"/>
    </source>
</evidence>
<name>A0A1Y1XDX8_9FUNG</name>
<dbReference type="GO" id="GO:0016301">
    <property type="term" value="F:kinase activity"/>
    <property type="evidence" value="ECO:0007669"/>
    <property type="project" value="InterPro"/>
</dbReference>
<protein>
    <submittedName>
        <fullName evidence="4">Glutathione synthetase ATP-binding domain-like protein</fullName>
    </submittedName>
</protein>
<evidence type="ECO:0000256" key="1">
    <source>
        <dbReference type="ARBA" id="ARBA00007837"/>
    </source>
</evidence>
<dbReference type="PANTHER" id="PTHR43615:SF1">
    <property type="entry name" value="PPDK_N DOMAIN-CONTAINING PROTEIN"/>
    <property type="match status" value="1"/>
</dbReference>
<comment type="similarity">
    <text evidence="1">Belongs to the PEP-utilizing enzyme family.</text>
</comment>
<reference evidence="4 5" key="2">
    <citation type="submission" date="2016-08" db="EMBL/GenBank/DDBJ databases">
        <title>Pervasive Adenine N6-methylation of Active Genes in Fungi.</title>
        <authorList>
            <consortium name="DOE Joint Genome Institute"/>
            <person name="Mondo S.J."/>
            <person name="Dannebaum R.O."/>
            <person name="Kuo R.C."/>
            <person name="Labutti K."/>
            <person name="Haridas S."/>
            <person name="Kuo A."/>
            <person name="Salamov A."/>
            <person name="Ahrendt S.R."/>
            <person name="Lipzen A."/>
            <person name="Sullivan W."/>
            <person name="Andreopoulos W.B."/>
            <person name="Clum A."/>
            <person name="Lindquist E."/>
            <person name="Daum C."/>
            <person name="Ramamoorthy G.K."/>
            <person name="Gryganskyi A."/>
            <person name="Culley D."/>
            <person name="Magnuson J.K."/>
            <person name="James T.Y."/>
            <person name="O'Malley M.A."/>
            <person name="Stajich J.E."/>
            <person name="Spatafora J.W."/>
            <person name="Visel A."/>
            <person name="Grigoriev I.V."/>
        </authorList>
    </citation>
    <scope>NUCLEOTIDE SEQUENCE [LARGE SCALE GENOMIC DNA]</scope>
    <source>
        <strain evidence="4 5">S4</strain>
    </source>
</reference>
<dbReference type="GO" id="GO:0005524">
    <property type="term" value="F:ATP binding"/>
    <property type="evidence" value="ECO:0007669"/>
    <property type="project" value="UniProtKB-KW"/>
</dbReference>
<accession>A0A1Y1XDX8</accession>
<dbReference type="Pfam" id="PF01326">
    <property type="entry name" value="PPDK_N"/>
    <property type="match status" value="1"/>
</dbReference>
<dbReference type="Gene3D" id="3.50.30.10">
    <property type="entry name" value="Phosphohistidine domain"/>
    <property type="match status" value="1"/>
</dbReference>
<dbReference type="PANTHER" id="PTHR43615">
    <property type="entry name" value="PHOSPHOENOLPYRUVATE SYNTHASE-RELATED"/>
    <property type="match status" value="1"/>
</dbReference>
<keyword evidence="5" id="KW-1185">Reference proteome</keyword>
<dbReference type="InterPro" id="IPR013815">
    <property type="entry name" value="ATP_grasp_subdomain_1"/>
</dbReference>
<keyword evidence="4" id="KW-0547">Nucleotide-binding</keyword>
<dbReference type="SUPFAM" id="SSF56059">
    <property type="entry name" value="Glutathione synthetase ATP-binding domain-like"/>
    <property type="match status" value="1"/>
</dbReference>
<dbReference type="InterPro" id="IPR002192">
    <property type="entry name" value="PPDK_AMP/ATP-bd"/>
</dbReference>
<dbReference type="EMBL" id="MCFG01000062">
    <property type="protein sequence ID" value="ORX83933.1"/>
    <property type="molecule type" value="Genomic_DNA"/>
</dbReference>
<reference evidence="4 5" key="1">
    <citation type="submission" date="2016-08" db="EMBL/GenBank/DDBJ databases">
        <title>A Parts List for Fungal Cellulosomes Revealed by Comparative Genomics.</title>
        <authorList>
            <consortium name="DOE Joint Genome Institute"/>
            <person name="Haitjema C.H."/>
            <person name="Gilmore S.P."/>
            <person name="Henske J.K."/>
            <person name="Solomon K.V."/>
            <person name="De Groot R."/>
            <person name="Kuo A."/>
            <person name="Mondo S.J."/>
            <person name="Salamov A.A."/>
            <person name="Labutti K."/>
            <person name="Zhao Z."/>
            <person name="Chiniquy J."/>
            <person name="Barry K."/>
            <person name="Brewer H.M."/>
            <person name="Purvine S.O."/>
            <person name="Wright A.T."/>
            <person name="Boxma B."/>
            <person name="Van Alen T."/>
            <person name="Hackstein J.H."/>
            <person name="Baker S.E."/>
            <person name="Grigoriev I.V."/>
            <person name="O'Malley M.A."/>
        </authorList>
    </citation>
    <scope>NUCLEOTIDE SEQUENCE [LARGE SCALE GENOMIC DNA]</scope>
    <source>
        <strain evidence="4 5">S4</strain>
    </source>
</reference>
<dbReference type="AlphaFoldDB" id="A0A1Y1XDX8"/>
<dbReference type="OrthoDB" id="6123450at2759"/>
<gene>
    <name evidence="4" type="ORF">BCR32DRAFT_326164</name>
</gene>
<dbReference type="Gene3D" id="3.30.470.20">
    <property type="entry name" value="ATP-grasp fold, B domain"/>
    <property type="match status" value="1"/>
</dbReference>
<sequence length="910" mass="105368">MSRNKNIVFLNSKCLPSISEVGGKGYSLIKLSSLDLNVPNGIVLTVNFFNEWIYQIKSSTLYQQFLELLKKENNLDECSSILNQIKEWCLTNLVLTQENVRDIENSIKTIFPNEYNNILYAVRSSSPEEDLLGASFAGNYETNLGIKFNSIEKYILKSFISCLDFRVYKYKLEKGFNTTEIKIAIVIMKQINCDVSGVGFSINPVNNDFDEAVITSNFGLGESVVGGIVTPDEYILNKLSKKIISQKIGTKDKVVKLNDNKNETSILEQTEENKTQSSLNEEFLIKLVDSIITIENHYNTPIDIEFGIENNIIYILQARPITTFNKIPKLLATERKEQRQLYFDVTLAVQGFEKPVSTLGASIIRVFFHYMGKKILGSNHFDDIRKSAVDSIGGKMLLNISNILSKISLDTLAGISGNINNYLPEILSKYGENYKNEQVCYEINVRKLGMAWRLPIKRLIFYNFFASSTKKNLDNAYEKFINDNEIYVKNNLKSNVPVFKILEQMFDQYTTLCRDNFIPAMNLAVVRGYFKLNSIIDNNFKDKTPELKQDINNLTKCLPYVTILMGLDLYHLTKHLNKNDYRDKNKSQEEFYQDFLNKKFPKEFYKDYEIFMKKYGFRGEGELDIKNERYYENPKPILNQIYSSLMMYDDNNNPQKDYEDTNIQRPKIFKKLQDRLESPELKKEFESAFNYTINFLQYRESLKYYVIFIVSKIKEIILERSKILLEKNLIDHMDDIYKLKIENLSQILQNSENYTKEEVFKQIQKDNELYEIFNSWKRTSLLFDSRGRIFNSERKKNNNNKRNEFIGDTVSFGKIKGKAKVLNSVNEKEFIPGEILITKATDPGWTPLIINCGGIVLEVGGMLQHGALVSREFNKPCIVGIENVTQIVKDGEEVEVDAIEGILRLLEREE</sequence>
<dbReference type="Pfam" id="PF00391">
    <property type="entry name" value="PEP-utilizers"/>
    <property type="match status" value="1"/>
</dbReference>
<dbReference type="InterPro" id="IPR051549">
    <property type="entry name" value="PEP_Utilizing_Enz"/>
</dbReference>
<proteinExistence type="inferred from homology"/>
<dbReference type="Gene3D" id="3.30.1490.20">
    <property type="entry name" value="ATP-grasp fold, A domain"/>
    <property type="match status" value="1"/>
</dbReference>
<evidence type="ECO:0000259" key="2">
    <source>
        <dbReference type="Pfam" id="PF00391"/>
    </source>
</evidence>
<organism evidence="4 5">
    <name type="scientific">Anaeromyces robustus</name>
    <dbReference type="NCBI Taxonomy" id="1754192"/>
    <lineage>
        <taxon>Eukaryota</taxon>
        <taxon>Fungi</taxon>
        <taxon>Fungi incertae sedis</taxon>
        <taxon>Chytridiomycota</taxon>
        <taxon>Chytridiomycota incertae sedis</taxon>
        <taxon>Neocallimastigomycetes</taxon>
        <taxon>Neocallimastigales</taxon>
        <taxon>Neocallimastigaceae</taxon>
        <taxon>Anaeromyces</taxon>
    </lineage>
</organism>
<feature type="domain" description="PEP-utilising enzyme mobile" evidence="2">
    <location>
        <begin position="832"/>
        <end position="901"/>
    </location>
</feature>
<dbReference type="STRING" id="1754192.A0A1Y1XDX8"/>
<evidence type="ECO:0000313" key="4">
    <source>
        <dbReference type="EMBL" id="ORX83933.1"/>
    </source>
</evidence>
<evidence type="ECO:0000313" key="5">
    <source>
        <dbReference type="Proteomes" id="UP000193944"/>
    </source>
</evidence>
<dbReference type="SUPFAM" id="SSF52009">
    <property type="entry name" value="Phosphohistidine domain"/>
    <property type="match status" value="1"/>
</dbReference>
<comment type="caution">
    <text evidence="4">The sequence shown here is derived from an EMBL/GenBank/DDBJ whole genome shotgun (WGS) entry which is preliminary data.</text>
</comment>
<feature type="domain" description="Pyruvate phosphate dikinase AMP/ATP-binding" evidence="3">
    <location>
        <begin position="19"/>
        <end position="337"/>
    </location>
</feature>
<dbReference type="Proteomes" id="UP000193944">
    <property type="component" value="Unassembled WGS sequence"/>
</dbReference>